<keyword evidence="5" id="KW-1185">Reference proteome</keyword>
<dbReference type="SUPFAM" id="SSF48403">
    <property type="entry name" value="Ankyrin repeat"/>
    <property type="match status" value="1"/>
</dbReference>
<dbReference type="PROSITE" id="PS50088">
    <property type="entry name" value="ANK_REPEAT"/>
    <property type="match status" value="3"/>
</dbReference>
<sequence length="352" mass="37806">MSERPRTSEYQTARSFNFENIISRVIFESSLSICLYAAVATGRLDVVQLLVNYMSWNQIRLHRKLPPLSMAVQNRQREVAEWLIQQNMSLNLAANGVRPIAAAAAVGFTDLVQILLQKGIPADSANPDDRSGLVAALVAGKLQAAQLLLNAGVDTNVTIDDDPECTETVQETLLSWAAGTGSPDTVRFLLGNGWNVNGSLVITPLAYATASKQLEPKQLLITANADIEHRDAEGRTLLFHAVSSGSADAVRILLTTGADPDTFDVSANVNNQSSAGSTALINAASRAGVQLERTFKGRTALGWAVYENALNTAHALVQAGAQVTITDDEKETPLSLARNETALAILSWAQWQ</sequence>
<evidence type="ECO:0000256" key="2">
    <source>
        <dbReference type="ARBA" id="ARBA00023043"/>
    </source>
</evidence>
<dbReference type="SMART" id="SM00248">
    <property type="entry name" value="ANK"/>
    <property type="match status" value="8"/>
</dbReference>
<feature type="repeat" description="ANK" evidence="3">
    <location>
        <begin position="95"/>
        <end position="127"/>
    </location>
</feature>
<comment type="caution">
    <text evidence="4">The sequence shown here is derived from an EMBL/GenBank/DDBJ whole genome shotgun (WGS) entry which is preliminary data.</text>
</comment>
<dbReference type="InterPro" id="IPR036770">
    <property type="entry name" value="Ankyrin_rpt-contain_sf"/>
</dbReference>
<dbReference type="Pfam" id="PF12796">
    <property type="entry name" value="Ank_2"/>
    <property type="match status" value="2"/>
</dbReference>
<dbReference type="InterPro" id="IPR002110">
    <property type="entry name" value="Ankyrin_rpt"/>
</dbReference>
<gene>
    <name evidence="4" type="ORF">BJX66DRAFT_320904</name>
</gene>
<dbReference type="PANTHER" id="PTHR24166:SF48">
    <property type="entry name" value="PROTEIN VAPYRIN"/>
    <property type="match status" value="1"/>
</dbReference>
<name>A0ABR4FH12_9EURO</name>
<evidence type="ECO:0000256" key="3">
    <source>
        <dbReference type="PROSITE-ProRule" id="PRU00023"/>
    </source>
</evidence>
<dbReference type="EMBL" id="JBFTWV010000486">
    <property type="protein sequence ID" value="KAL2782368.1"/>
    <property type="molecule type" value="Genomic_DNA"/>
</dbReference>
<dbReference type="PANTHER" id="PTHR24166">
    <property type="entry name" value="ROLLING PEBBLES, ISOFORM B"/>
    <property type="match status" value="1"/>
</dbReference>
<accession>A0ABR4FH12</accession>
<evidence type="ECO:0000313" key="4">
    <source>
        <dbReference type="EMBL" id="KAL2782368.1"/>
    </source>
</evidence>
<dbReference type="InterPro" id="IPR050889">
    <property type="entry name" value="Dendritic_Spine_Reg/Scaffold"/>
</dbReference>
<proteinExistence type="predicted"/>
<dbReference type="Pfam" id="PF00023">
    <property type="entry name" value="Ank"/>
    <property type="match status" value="1"/>
</dbReference>
<reference evidence="4 5" key="1">
    <citation type="submission" date="2024-07" db="EMBL/GenBank/DDBJ databases">
        <title>Section-level genome sequencing and comparative genomics of Aspergillus sections Usti and Cavernicolus.</title>
        <authorList>
            <consortium name="Lawrence Berkeley National Laboratory"/>
            <person name="Nybo J.L."/>
            <person name="Vesth T.C."/>
            <person name="Theobald S."/>
            <person name="Frisvad J.C."/>
            <person name="Larsen T.O."/>
            <person name="Kjaerboelling I."/>
            <person name="Rothschild-Mancinelli K."/>
            <person name="Lyhne E.K."/>
            <person name="Kogle M.E."/>
            <person name="Barry K."/>
            <person name="Clum A."/>
            <person name="Na H."/>
            <person name="Ledsgaard L."/>
            <person name="Lin J."/>
            <person name="Lipzen A."/>
            <person name="Kuo A."/>
            <person name="Riley R."/>
            <person name="Mondo S."/>
            <person name="Labutti K."/>
            <person name="Haridas S."/>
            <person name="Pangalinan J."/>
            <person name="Salamov A.A."/>
            <person name="Simmons B.A."/>
            <person name="Magnuson J.K."/>
            <person name="Chen J."/>
            <person name="Drula E."/>
            <person name="Henrissat B."/>
            <person name="Wiebenga A."/>
            <person name="Lubbers R.J."/>
            <person name="Gomes A.C."/>
            <person name="Makela M.R."/>
            <person name="Stajich J."/>
            <person name="Grigoriev I.V."/>
            <person name="Mortensen U.H."/>
            <person name="De Vries R.P."/>
            <person name="Baker S.E."/>
            <person name="Andersen M.R."/>
        </authorList>
    </citation>
    <scope>NUCLEOTIDE SEQUENCE [LARGE SCALE GENOMIC DNA]</scope>
    <source>
        <strain evidence="4 5">CBS 209.92</strain>
    </source>
</reference>
<protein>
    <submittedName>
        <fullName evidence="4">Ankyrin repeat-containing domain protein</fullName>
    </submittedName>
</protein>
<keyword evidence="1" id="KW-0677">Repeat</keyword>
<feature type="non-terminal residue" evidence="4">
    <location>
        <position position="352"/>
    </location>
</feature>
<evidence type="ECO:0000313" key="5">
    <source>
        <dbReference type="Proteomes" id="UP001610563"/>
    </source>
</evidence>
<dbReference type="PROSITE" id="PS50297">
    <property type="entry name" value="ANK_REP_REGION"/>
    <property type="match status" value="1"/>
</dbReference>
<keyword evidence="2 3" id="KW-0040">ANK repeat</keyword>
<organism evidence="4 5">
    <name type="scientific">Aspergillus keveii</name>
    <dbReference type="NCBI Taxonomy" id="714993"/>
    <lineage>
        <taxon>Eukaryota</taxon>
        <taxon>Fungi</taxon>
        <taxon>Dikarya</taxon>
        <taxon>Ascomycota</taxon>
        <taxon>Pezizomycotina</taxon>
        <taxon>Eurotiomycetes</taxon>
        <taxon>Eurotiomycetidae</taxon>
        <taxon>Eurotiales</taxon>
        <taxon>Aspergillaceae</taxon>
        <taxon>Aspergillus</taxon>
        <taxon>Aspergillus subgen. Nidulantes</taxon>
    </lineage>
</organism>
<dbReference type="Proteomes" id="UP001610563">
    <property type="component" value="Unassembled WGS sequence"/>
</dbReference>
<dbReference type="Gene3D" id="1.25.40.20">
    <property type="entry name" value="Ankyrin repeat-containing domain"/>
    <property type="match status" value="2"/>
</dbReference>
<feature type="repeat" description="ANK" evidence="3">
    <location>
        <begin position="296"/>
        <end position="328"/>
    </location>
</feature>
<evidence type="ECO:0000256" key="1">
    <source>
        <dbReference type="ARBA" id="ARBA00022737"/>
    </source>
</evidence>
<feature type="repeat" description="ANK" evidence="3">
    <location>
        <begin position="233"/>
        <end position="265"/>
    </location>
</feature>